<evidence type="ECO:0000256" key="4">
    <source>
        <dbReference type="ARBA" id="ARBA00022694"/>
    </source>
</evidence>
<dbReference type="InterPro" id="IPR003607">
    <property type="entry name" value="HD/PDEase_dom"/>
</dbReference>
<dbReference type="PROSITE" id="PS00893">
    <property type="entry name" value="NUDIX_BOX"/>
    <property type="match status" value="1"/>
</dbReference>
<keyword evidence="3 11" id="KW-0808">Transferase</keyword>
<dbReference type="RefSeq" id="WP_012861650.1">
    <property type="nucleotide sequence ID" value="NC_013517.1"/>
</dbReference>
<dbReference type="KEGG" id="str:Sterm_2202"/>
<dbReference type="GO" id="GO:0046872">
    <property type="term" value="F:metal ion binding"/>
    <property type="evidence" value="ECO:0007669"/>
    <property type="project" value="UniProtKB-KW"/>
</dbReference>
<dbReference type="CDD" id="cd00077">
    <property type="entry name" value="HDc"/>
    <property type="match status" value="1"/>
</dbReference>
<dbReference type="GO" id="GO:0008796">
    <property type="term" value="F:bis(5'-nucleosyl)-tetraphosphatase activity"/>
    <property type="evidence" value="ECO:0007669"/>
    <property type="project" value="InterPro"/>
</dbReference>
<dbReference type="InterPro" id="IPR003565">
    <property type="entry name" value="Tetra_PHTase"/>
</dbReference>
<dbReference type="PANTHER" id="PTHR46173">
    <property type="entry name" value="CCA TRNA NUCLEOTIDYLTRANSFERASE 1, MITOCHONDRIAL"/>
    <property type="match status" value="1"/>
</dbReference>
<dbReference type="eggNOG" id="COG1051">
    <property type="taxonomic scope" value="Bacteria"/>
</dbReference>
<dbReference type="Gene3D" id="3.30.460.10">
    <property type="entry name" value="Beta Polymerase, domain 2"/>
    <property type="match status" value="1"/>
</dbReference>
<keyword evidence="14" id="KW-1185">Reference proteome</keyword>
<dbReference type="SUPFAM" id="SSF81301">
    <property type="entry name" value="Nucleotidyltransferase"/>
    <property type="match status" value="1"/>
</dbReference>
<dbReference type="Pfam" id="PF01966">
    <property type="entry name" value="HD"/>
    <property type="match status" value="1"/>
</dbReference>
<dbReference type="InterPro" id="IPR043519">
    <property type="entry name" value="NT_sf"/>
</dbReference>
<evidence type="ECO:0000256" key="1">
    <source>
        <dbReference type="ARBA" id="ARBA00001946"/>
    </source>
</evidence>
<evidence type="ECO:0000256" key="8">
    <source>
        <dbReference type="ARBA" id="ARBA00022801"/>
    </source>
</evidence>
<dbReference type="SUPFAM" id="SSF55811">
    <property type="entry name" value="Nudix"/>
    <property type="match status" value="1"/>
</dbReference>
<reference evidence="13 14" key="2">
    <citation type="journal article" date="2010" name="Stand. Genomic Sci.">
        <title>Complete genome sequence of Sebaldella termitidis type strain (NCTC 11300).</title>
        <authorList>
            <person name="Harmon-Smith M."/>
            <person name="Celia L."/>
            <person name="Chertkov O."/>
            <person name="Lapidus A."/>
            <person name="Copeland A."/>
            <person name="Glavina Del Rio T."/>
            <person name="Nolan M."/>
            <person name="Lucas S."/>
            <person name="Tice H."/>
            <person name="Cheng J.F."/>
            <person name="Han C."/>
            <person name="Detter J.C."/>
            <person name="Bruce D."/>
            <person name="Goodwin L."/>
            <person name="Pitluck S."/>
            <person name="Pati A."/>
            <person name="Liolios K."/>
            <person name="Ivanova N."/>
            <person name="Mavromatis K."/>
            <person name="Mikhailova N."/>
            <person name="Chen A."/>
            <person name="Palaniappan K."/>
            <person name="Land M."/>
            <person name="Hauser L."/>
            <person name="Chang Y.J."/>
            <person name="Jeffries C.D."/>
            <person name="Brettin T."/>
            <person name="Goker M."/>
            <person name="Beck B."/>
            <person name="Bristow J."/>
            <person name="Eisen J.A."/>
            <person name="Markowitz V."/>
            <person name="Hugenholtz P."/>
            <person name="Kyrpides N.C."/>
            <person name="Klenk H.P."/>
            <person name="Chen F."/>
        </authorList>
    </citation>
    <scope>NUCLEOTIDE SEQUENCE [LARGE SCALE GENOMIC DNA]</scope>
    <source>
        <strain evidence="14">ATCC 33386 / NCTC 11300</strain>
    </source>
</reference>
<dbReference type="GO" id="GO:0016779">
    <property type="term" value="F:nucleotidyltransferase activity"/>
    <property type="evidence" value="ECO:0007669"/>
    <property type="project" value="UniProtKB-KW"/>
</dbReference>
<keyword evidence="11" id="KW-0694">RNA-binding</keyword>
<dbReference type="HOGENOM" id="CLU_015961_3_1_0"/>
<dbReference type="InterPro" id="IPR000086">
    <property type="entry name" value="NUDIX_hydrolase_dom"/>
</dbReference>
<dbReference type="Gene3D" id="1.10.246.80">
    <property type="match status" value="1"/>
</dbReference>
<comment type="similarity">
    <text evidence="11">Belongs to the tRNA nucleotidyltransferase/poly(A) polymerase family.</text>
</comment>
<keyword evidence="5 13" id="KW-0548">Nucleotidyltransferase</keyword>
<sequence>MIFELNNDVEFILDILNKNGEGYIVGGSVRDILLGVSPKDYDFTTNIAYSTLKELFKDYNPKEIGKHFGILMIKINGIHYEIAKFRKDIGILNGRHPESVKFVDEIAEDLKRRDFTINAMAYSRKNGLIDLYNGSSDIKNKLIRFVGDPGLRIKEDALRILRAVRFVSALGFDLETETKKAILKNKLQLKKISKERIREEFSKILLSDYVDKGLLLMKELGILEIIIPEIEMLYEFNQNNPHHHKDVFAHTVSVVKNTQKDLLTRITALFHDIGKPNTHSIDKNGISHYYGHENNSAEIASAALRRLKFPNDFIRDVDVLIRNHMIIFEKPGAKAIKKFICKVGIENLDKIFDHFYADMSSKKPPVDYSLIDSLKSKVDEIIDKNENIEKQDLEINGNDMLALKIQQKQISKIKNEIYEKVLDGNLENNKKDIVNYIMNTKGINEELQETKSSGAIVYKVEGNEIKYLLIMLIRGNWGFPKGHFEGEETEKETAVREIFEETGLNVKFHDDFRETIQYFPAPFIFKTVIYFLAEAVTDNVKIQTDEVAEYRWATYDEAAKLITYRLQKKILKKANDMLSNELK</sequence>
<comment type="cofactor">
    <cofactor evidence="1">
        <name>Mg(2+)</name>
        <dbReference type="ChEBI" id="CHEBI:18420"/>
    </cofactor>
</comment>
<dbReference type="PROSITE" id="PS51462">
    <property type="entry name" value="NUDIX"/>
    <property type="match status" value="1"/>
</dbReference>
<dbReference type="EMBL" id="CP001739">
    <property type="protein sequence ID" value="ACZ09056.1"/>
    <property type="molecule type" value="Genomic_DNA"/>
</dbReference>
<dbReference type="InterPro" id="IPR006674">
    <property type="entry name" value="HD_domain"/>
</dbReference>
<gene>
    <name evidence="13" type="ordered locus">Sterm_2202</name>
</gene>
<organism evidence="13 14">
    <name type="scientific">Sebaldella termitidis (strain ATCC 33386 / NCTC 11300)</name>
    <dbReference type="NCBI Taxonomy" id="526218"/>
    <lineage>
        <taxon>Bacteria</taxon>
        <taxon>Fusobacteriati</taxon>
        <taxon>Fusobacteriota</taxon>
        <taxon>Fusobacteriia</taxon>
        <taxon>Fusobacteriales</taxon>
        <taxon>Leptotrichiaceae</taxon>
        <taxon>Sebaldella</taxon>
    </lineage>
</organism>
<keyword evidence="8" id="KW-0378">Hydrolase</keyword>
<evidence type="ECO:0000259" key="12">
    <source>
        <dbReference type="PROSITE" id="PS51462"/>
    </source>
</evidence>
<dbReference type="InterPro" id="IPR002646">
    <property type="entry name" value="PolA_pol_head_dom"/>
</dbReference>
<dbReference type="InterPro" id="IPR020084">
    <property type="entry name" value="NUDIX_hydrolase_CS"/>
</dbReference>
<evidence type="ECO:0000256" key="9">
    <source>
        <dbReference type="ARBA" id="ARBA00022842"/>
    </source>
</evidence>
<keyword evidence="4" id="KW-0819">tRNA processing</keyword>
<feature type="domain" description="Nudix hydrolase" evidence="12">
    <location>
        <begin position="448"/>
        <end position="579"/>
    </location>
</feature>
<dbReference type="PANTHER" id="PTHR46173:SF1">
    <property type="entry name" value="CCA TRNA NUCLEOTIDYLTRANSFERASE 1, MITOCHONDRIAL"/>
    <property type="match status" value="1"/>
</dbReference>
<dbReference type="Pfam" id="PF01743">
    <property type="entry name" value="PolyA_pol"/>
    <property type="match status" value="1"/>
</dbReference>
<accession>D1AKE0</accession>
<dbReference type="InterPro" id="IPR015797">
    <property type="entry name" value="NUDIX_hydrolase-like_dom_sf"/>
</dbReference>
<evidence type="ECO:0000256" key="6">
    <source>
        <dbReference type="ARBA" id="ARBA00022723"/>
    </source>
</evidence>
<evidence type="ECO:0000256" key="5">
    <source>
        <dbReference type="ARBA" id="ARBA00022695"/>
    </source>
</evidence>
<dbReference type="AlphaFoldDB" id="D1AKE0"/>
<evidence type="ECO:0000313" key="13">
    <source>
        <dbReference type="EMBL" id="ACZ09056.1"/>
    </source>
</evidence>
<dbReference type="GO" id="GO:0000166">
    <property type="term" value="F:nucleotide binding"/>
    <property type="evidence" value="ECO:0007669"/>
    <property type="project" value="UniProtKB-KW"/>
</dbReference>
<dbReference type="InterPro" id="IPR032828">
    <property type="entry name" value="PolyA_RNA-bd"/>
</dbReference>
<dbReference type="Proteomes" id="UP000000845">
    <property type="component" value="Chromosome"/>
</dbReference>
<keyword evidence="7" id="KW-0547">Nucleotide-binding</keyword>
<protein>
    <recommendedName>
        <fullName evidence="2">Bis(5'-nucleosyl)-tetraphosphatase [asymmetrical]</fullName>
    </recommendedName>
    <alternativeName>
        <fullName evidence="10">Diadenosine 5',5'''-P1,P4-tetraphosphate asymmetrical hydrolase</fullName>
    </alternativeName>
</protein>
<keyword evidence="6" id="KW-0479">Metal-binding</keyword>
<evidence type="ECO:0000256" key="2">
    <source>
        <dbReference type="ARBA" id="ARBA00018911"/>
    </source>
</evidence>
<evidence type="ECO:0000313" key="14">
    <source>
        <dbReference type="Proteomes" id="UP000000845"/>
    </source>
</evidence>
<dbReference type="InterPro" id="IPR006675">
    <property type="entry name" value="HDIG_dom"/>
</dbReference>
<dbReference type="Gene3D" id="3.90.79.10">
    <property type="entry name" value="Nucleoside Triphosphate Pyrophosphohydrolase"/>
    <property type="match status" value="1"/>
</dbReference>
<dbReference type="SUPFAM" id="SSF81891">
    <property type="entry name" value="Poly A polymerase C-terminal region-like"/>
    <property type="match status" value="1"/>
</dbReference>
<proteinExistence type="inferred from homology"/>
<dbReference type="STRING" id="526218.Sterm_2202"/>
<dbReference type="Pfam" id="PF00293">
    <property type="entry name" value="NUDIX"/>
    <property type="match status" value="1"/>
</dbReference>
<dbReference type="GO" id="GO:0008033">
    <property type="term" value="P:tRNA processing"/>
    <property type="evidence" value="ECO:0007669"/>
    <property type="project" value="UniProtKB-KW"/>
</dbReference>
<dbReference type="InterPro" id="IPR050264">
    <property type="entry name" value="Bact_CCA-adding_enz_type3_sf"/>
</dbReference>
<evidence type="ECO:0000256" key="3">
    <source>
        <dbReference type="ARBA" id="ARBA00022679"/>
    </source>
</evidence>
<dbReference type="GO" id="GO:0000049">
    <property type="term" value="F:tRNA binding"/>
    <property type="evidence" value="ECO:0007669"/>
    <property type="project" value="TreeGrafter"/>
</dbReference>
<keyword evidence="9" id="KW-0460">Magnesium</keyword>
<dbReference type="Pfam" id="PF12627">
    <property type="entry name" value="PolyA_pol_RNAbd"/>
    <property type="match status" value="1"/>
</dbReference>
<name>D1AKE0_SEBTE</name>
<evidence type="ECO:0000256" key="11">
    <source>
        <dbReference type="RuleBase" id="RU003953"/>
    </source>
</evidence>
<evidence type="ECO:0000256" key="7">
    <source>
        <dbReference type="ARBA" id="ARBA00022741"/>
    </source>
</evidence>
<reference evidence="14" key="1">
    <citation type="submission" date="2009-09" db="EMBL/GenBank/DDBJ databases">
        <title>The complete chromosome of Sebaldella termitidis ATCC 33386.</title>
        <authorList>
            <consortium name="US DOE Joint Genome Institute (JGI-PGF)"/>
            <person name="Lucas S."/>
            <person name="Copeland A."/>
            <person name="Lapidus A."/>
            <person name="Glavina del Rio T."/>
            <person name="Dalin E."/>
            <person name="Tice H."/>
            <person name="Bruce D."/>
            <person name="Goodwin L."/>
            <person name="Pitluck S."/>
            <person name="Kyrpides N."/>
            <person name="Mavromatis K."/>
            <person name="Ivanova N."/>
            <person name="Mikhailova N."/>
            <person name="Sims D."/>
            <person name="Meincke L."/>
            <person name="Brettin T."/>
            <person name="Detter J.C."/>
            <person name="Han C."/>
            <person name="Larimer F."/>
            <person name="Land M."/>
            <person name="Hauser L."/>
            <person name="Markowitz V."/>
            <person name="Cheng J.F."/>
            <person name="Hugenholtz P."/>
            <person name="Woyke T."/>
            <person name="Wu D."/>
            <person name="Eisen J.A."/>
        </authorList>
    </citation>
    <scope>NUCLEOTIDE SEQUENCE [LARGE SCALE GENOMIC DNA]</scope>
    <source>
        <strain evidence="14">ATCC 33386 / NCTC 11300</strain>
    </source>
</reference>
<dbReference type="CDD" id="cd03428">
    <property type="entry name" value="NUDIX_Ap4A_Nudt2"/>
    <property type="match status" value="1"/>
</dbReference>
<dbReference type="NCBIfam" id="TIGR00277">
    <property type="entry name" value="HDIG"/>
    <property type="match status" value="1"/>
</dbReference>
<dbReference type="Gene3D" id="1.10.3090.10">
    <property type="entry name" value="cca-adding enzyme, domain 2"/>
    <property type="match status" value="1"/>
</dbReference>
<dbReference type="eggNOG" id="COG0617">
    <property type="taxonomic scope" value="Bacteria"/>
</dbReference>
<evidence type="ECO:0000256" key="10">
    <source>
        <dbReference type="ARBA" id="ARBA00032644"/>
    </source>
</evidence>
<dbReference type="CDD" id="cd05398">
    <property type="entry name" value="NT_ClassII-CCAase"/>
    <property type="match status" value="1"/>
</dbReference>